<reference evidence="1" key="1">
    <citation type="submission" date="2021-06" db="EMBL/GenBank/DDBJ databases">
        <authorList>
            <person name="Kallberg Y."/>
            <person name="Tangrot J."/>
            <person name="Rosling A."/>
        </authorList>
    </citation>
    <scope>NUCLEOTIDE SEQUENCE</scope>
    <source>
        <strain evidence="1">IL203A</strain>
    </source>
</reference>
<feature type="non-terminal residue" evidence="1">
    <location>
        <position position="1"/>
    </location>
</feature>
<protein>
    <submittedName>
        <fullName evidence="1">4483_t:CDS:1</fullName>
    </submittedName>
</protein>
<dbReference type="EMBL" id="CAJVPU010013053">
    <property type="protein sequence ID" value="CAG8629163.1"/>
    <property type="molecule type" value="Genomic_DNA"/>
</dbReference>
<accession>A0ACA9N4A1</accession>
<evidence type="ECO:0000313" key="2">
    <source>
        <dbReference type="Proteomes" id="UP000789702"/>
    </source>
</evidence>
<keyword evidence="2" id="KW-1185">Reference proteome</keyword>
<gene>
    <name evidence="1" type="ORF">DHETER_LOCUS8332</name>
</gene>
<comment type="caution">
    <text evidence="1">The sequence shown here is derived from an EMBL/GenBank/DDBJ whole genome shotgun (WGS) entry which is preliminary data.</text>
</comment>
<sequence length="86" mass="10052">DMISSNNKKEYNNDPVFNLEQSLYEYALVLAEFKNNSLKEFSVEDLPILQETSNKETGNKYTKEILVIKMKQPTPCIIIDNNHREK</sequence>
<evidence type="ECO:0000313" key="1">
    <source>
        <dbReference type="EMBL" id="CAG8629163.1"/>
    </source>
</evidence>
<name>A0ACA9N4A1_9GLOM</name>
<proteinExistence type="predicted"/>
<dbReference type="Proteomes" id="UP000789702">
    <property type="component" value="Unassembled WGS sequence"/>
</dbReference>
<organism evidence="1 2">
    <name type="scientific">Dentiscutata heterogama</name>
    <dbReference type="NCBI Taxonomy" id="1316150"/>
    <lineage>
        <taxon>Eukaryota</taxon>
        <taxon>Fungi</taxon>
        <taxon>Fungi incertae sedis</taxon>
        <taxon>Mucoromycota</taxon>
        <taxon>Glomeromycotina</taxon>
        <taxon>Glomeromycetes</taxon>
        <taxon>Diversisporales</taxon>
        <taxon>Gigasporaceae</taxon>
        <taxon>Dentiscutata</taxon>
    </lineage>
</organism>